<dbReference type="GO" id="GO:0003677">
    <property type="term" value="F:DNA binding"/>
    <property type="evidence" value="ECO:0007669"/>
    <property type="project" value="UniProtKB-KW"/>
</dbReference>
<evidence type="ECO:0000256" key="10">
    <source>
        <dbReference type="ARBA" id="ARBA00023124"/>
    </source>
</evidence>
<proteinExistence type="predicted"/>
<protein>
    <submittedName>
        <fullName evidence="14">Rep</fullName>
    </submittedName>
</protein>
<comment type="subcellular location">
    <subcellularLocation>
        <location evidence="1">Host nucleus</location>
    </subcellularLocation>
</comment>
<dbReference type="Gene3D" id="3.40.1310.20">
    <property type="match status" value="1"/>
</dbReference>
<keyword evidence="10" id="KW-0190">Covalent protein-DNA linkage</keyword>
<evidence type="ECO:0000256" key="4">
    <source>
        <dbReference type="ARBA" id="ARBA00022705"/>
    </source>
</evidence>
<evidence type="ECO:0000256" key="12">
    <source>
        <dbReference type="SAM" id="MobiDB-lite"/>
    </source>
</evidence>
<dbReference type="Pfam" id="PF02407">
    <property type="entry name" value="Viral_Rep"/>
    <property type="match status" value="1"/>
</dbReference>
<dbReference type="GO" id="GO:0000166">
    <property type="term" value="F:nucleotide binding"/>
    <property type="evidence" value="ECO:0007669"/>
    <property type="project" value="UniProtKB-KW"/>
</dbReference>
<keyword evidence="3" id="KW-0548">Nucleotidyltransferase</keyword>
<evidence type="ECO:0000313" key="14">
    <source>
        <dbReference type="EMBL" id="AUM61636.1"/>
    </source>
</evidence>
<gene>
    <name evidence="14" type="primary">Rep</name>
</gene>
<dbReference type="InterPro" id="IPR049912">
    <property type="entry name" value="CRESS_DNA_REP"/>
</dbReference>
<keyword evidence="8" id="KW-0255">Endonuclease</keyword>
<keyword evidence="7" id="KW-0547">Nucleotide-binding</keyword>
<dbReference type="GO" id="GO:0004519">
    <property type="term" value="F:endonuclease activity"/>
    <property type="evidence" value="ECO:0007669"/>
    <property type="project" value="UniProtKB-KW"/>
</dbReference>
<evidence type="ECO:0000256" key="8">
    <source>
        <dbReference type="ARBA" id="ARBA00022759"/>
    </source>
</evidence>
<name>A0A2K9LRX0_9VIRU</name>
<sequence length="350" mass="40092">MLDEEISTLSTAESMDSVDERHNDVEDVADILDEKPIRRNSRHRAFVFTAFFDSKADAAQSRTKLAQDILKDCRYAVLGIESCPSTGRVHIQGFALWDNKRSFAALRKVLQTCLGKVPHLEPARGNAYQSKEYCSKEGDVLEIGECPKKTSQQGKRNDIHRVVEACKEGATREEIAAKHPEVYMRYHAGLDKIISFQSGSRIRPVPYVFWLWGDTGSGKTRWATAFLEKFRPGDSIQSKGDFILGIRAGTRSLLLDDFRPRDMPFNQLLRFTDRYKIPLNIKGGHEWLVAEYILITCIFDIDRCFNGISEDLAQLKRRVTKVIKFPLNEDSPWEIEKLDETEIKILCERE</sequence>
<feature type="region of interest" description="Disordered" evidence="12">
    <location>
        <begin position="1"/>
        <end position="20"/>
    </location>
</feature>
<keyword evidence="9" id="KW-0378">Hydrolase</keyword>
<feature type="domain" description="CRESS-DNA virus Rep endonuclease" evidence="13">
    <location>
        <begin position="40"/>
        <end position="146"/>
    </location>
</feature>
<accession>A0A2K9LRX0</accession>
<evidence type="ECO:0000256" key="6">
    <source>
        <dbReference type="ARBA" id="ARBA00022723"/>
    </source>
</evidence>
<evidence type="ECO:0000259" key="13">
    <source>
        <dbReference type="PROSITE" id="PS52020"/>
    </source>
</evidence>
<evidence type="ECO:0000256" key="7">
    <source>
        <dbReference type="ARBA" id="ARBA00022741"/>
    </source>
</evidence>
<keyword evidence="5" id="KW-0540">Nuclease</keyword>
<dbReference type="GO" id="GO:0016779">
    <property type="term" value="F:nucleotidyltransferase activity"/>
    <property type="evidence" value="ECO:0007669"/>
    <property type="project" value="UniProtKB-KW"/>
</dbReference>
<dbReference type="InterPro" id="IPR027417">
    <property type="entry name" value="P-loop_NTPase"/>
</dbReference>
<organism evidence="14">
    <name type="scientific">uncultured virus</name>
    <dbReference type="NCBI Taxonomy" id="340016"/>
    <lineage>
        <taxon>Viruses</taxon>
        <taxon>environmental samples</taxon>
    </lineage>
</organism>
<dbReference type="PROSITE" id="PS52020">
    <property type="entry name" value="CRESS_DNA_REP"/>
    <property type="match status" value="1"/>
</dbReference>
<reference evidence="14" key="1">
    <citation type="submission" date="2017-01" db="EMBL/GenBank/DDBJ databases">
        <title>High-throughput sequencing uncovers low homogeneity in the biogeography of single-stranded DNA viruses.</title>
        <authorList>
            <person name="Pearson V.M."/>
            <person name="Rokyta D.R."/>
        </authorList>
    </citation>
    <scope>NUCLEOTIDE SEQUENCE</scope>
</reference>
<keyword evidence="2" id="KW-0808">Transferase</keyword>
<evidence type="ECO:0000256" key="11">
    <source>
        <dbReference type="ARBA" id="ARBA00023125"/>
    </source>
</evidence>
<keyword evidence="4" id="KW-0235">DNA replication</keyword>
<evidence type="ECO:0000256" key="2">
    <source>
        <dbReference type="ARBA" id="ARBA00022679"/>
    </source>
</evidence>
<evidence type="ECO:0000256" key="3">
    <source>
        <dbReference type="ARBA" id="ARBA00022695"/>
    </source>
</evidence>
<evidence type="ECO:0000256" key="1">
    <source>
        <dbReference type="ARBA" id="ARBA00004147"/>
    </source>
</evidence>
<dbReference type="GO" id="GO:0006260">
    <property type="term" value="P:DNA replication"/>
    <property type="evidence" value="ECO:0007669"/>
    <property type="project" value="UniProtKB-KW"/>
</dbReference>
<dbReference type="GO" id="GO:0046872">
    <property type="term" value="F:metal ion binding"/>
    <property type="evidence" value="ECO:0007669"/>
    <property type="project" value="UniProtKB-KW"/>
</dbReference>
<evidence type="ECO:0000256" key="9">
    <source>
        <dbReference type="ARBA" id="ARBA00022801"/>
    </source>
</evidence>
<dbReference type="GO" id="GO:0042025">
    <property type="term" value="C:host cell nucleus"/>
    <property type="evidence" value="ECO:0007669"/>
    <property type="project" value="UniProtKB-SubCell"/>
</dbReference>
<keyword evidence="11" id="KW-0238">DNA-binding</keyword>
<dbReference type="EMBL" id="KY487781">
    <property type="protein sequence ID" value="AUM61636.1"/>
    <property type="molecule type" value="Genomic_DNA"/>
</dbReference>
<dbReference type="SUPFAM" id="SSF52540">
    <property type="entry name" value="P-loop containing nucleoside triphosphate hydrolases"/>
    <property type="match status" value="1"/>
</dbReference>
<dbReference type="GO" id="GO:0016787">
    <property type="term" value="F:hydrolase activity"/>
    <property type="evidence" value="ECO:0007669"/>
    <property type="project" value="UniProtKB-KW"/>
</dbReference>
<keyword evidence="6" id="KW-0479">Metal-binding</keyword>
<evidence type="ECO:0000256" key="5">
    <source>
        <dbReference type="ARBA" id="ARBA00022722"/>
    </source>
</evidence>